<comment type="similarity">
    <text evidence="1">Belongs to the RNA polymerase beta' chain family.</text>
</comment>
<evidence type="ECO:0000256" key="3">
    <source>
        <dbReference type="ARBA" id="ARBA00022478"/>
    </source>
</evidence>
<dbReference type="InterPro" id="IPR044893">
    <property type="entry name" value="RNA_pol_Rpb1_clamp_domain"/>
</dbReference>
<evidence type="ECO:0000313" key="9">
    <source>
        <dbReference type="Proteomes" id="UP000887458"/>
    </source>
</evidence>
<evidence type="ECO:0000256" key="1">
    <source>
        <dbReference type="ARBA" id="ARBA00006460"/>
    </source>
</evidence>
<comment type="caution">
    <text evidence="8">The sequence shown here is derived from an EMBL/GenBank/DDBJ whole genome shotgun (WGS) entry which is preliminary data.</text>
</comment>
<evidence type="ECO:0000259" key="7">
    <source>
        <dbReference type="Pfam" id="PF04997"/>
    </source>
</evidence>
<dbReference type="Gene3D" id="4.10.860.120">
    <property type="entry name" value="RNA polymerase II, clamp domain"/>
    <property type="match status" value="1"/>
</dbReference>
<dbReference type="Pfam" id="PF04997">
    <property type="entry name" value="RNA_pol_Rpb1_1"/>
    <property type="match status" value="1"/>
</dbReference>
<name>A0ABQ8IUI5_DERPT</name>
<keyword evidence="6" id="KW-0804">Transcription</keyword>
<keyword evidence="5" id="KW-0548">Nucleotidyltransferase</keyword>
<sequence>MSNIVTSDSKAPVREVRRVQFGILSPDEIRRMSVTEGGIQFAEIYENGRPKIGGLMDPRQGVVDRTSRCQTCAGNMVECPGHFGHLELSKPVFHIGF</sequence>
<dbReference type="GO" id="GO:0000428">
    <property type="term" value="C:DNA-directed RNA polymerase complex"/>
    <property type="evidence" value="ECO:0007669"/>
    <property type="project" value="UniProtKB-KW"/>
</dbReference>
<evidence type="ECO:0000256" key="5">
    <source>
        <dbReference type="ARBA" id="ARBA00022695"/>
    </source>
</evidence>
<dbReference type="PANTHER" id="PTHR19376:SF37">
    <property type="entry name" value="DNA-DIRECTED RNA POLYMERASE II SUBUNIT RPB1"/>
    <property type="match status" value="1"/>
</dbReference>
<accession>A0ABQ8IUI5</accession>
<dbReference type="InterPro" id="IPR045867">
    <property type="entry name" value="DNA-dir_RpoC_beta_prime"/>
</dbReference>
<evidence type="ECO:0000256" key="6">
    <source>
        <dbReference type="ARBA" id="ARBA00023163"/>
    </source>
</evidence>
<dbReference type="SUPFAM" id="SSF64484">
    <property type="entry name" value="beta and beta-prime subunits of DNA dependent RNA-polymerase"/>
    <property type="match status" value="1"/>
</dbReference>
<evidence type="ECO:0000256" key="4">
    <source>
        <dbReference type="ARBA" id="ARBA00022679"/>
    </source>
</evidence>
<keyword evidence="3 8" id="KW-0240">DNA-directed RNA polymerase</keyword>
<gene>
    <name evidence="8" type="primary">POLR2A_2</name>
    <name evidence="8" type="ORF">DERP_014493</name>
</gene>
<dbReference type="PANTHER" id="PTHR19376">
    <property type="entry name" value="DNA-DIRECTED RNA POLYMERASE"/>
    <property type="match status" value="1"/>
</dbReference>
<proteinExistence type="inferred from homology"/>
<evidence type="ECO:0000256" key="2">
    <source>
        <dbReference type="ARBA" id="ARBA00012418"/>
    </source>
</evidence>
<evidence type="ECO:0000313" key="8">
    <source>
        <dbReference type="EMBL" id="KAH9413971.1"/>
    </source>
</evidence>
<dbReference type="EC" id="2.7.7.6" evidence="2"/>
<feature type="domain" description="RNA polymerase Rpb1" evidence="7">
    <location>
        <begin position="14"/>
        <end position="97"/>
    </location>
</feature>
<protein>
    <recommendedName>
        <fullName evidence="2">DNA-directed RNA polymerase</fullName>
        <ecNumber evidence="2">2.7.7.6</ecNumber>
    </recommendedName>
</protein>
<keyword evidence="4" id="KW-0808">Transferase</keyword>
<dbReference type="InterPro" id="IPR007080">
    <property type="entry name" value="RNA_pol_Rpb1_1"/>
</dbReference>
<reference evidence="8 9" key="2">
    <citation type="journal article" date="2022" name="Mol. Biol. Evol.">
        <title>Comparative Genomics Reveals Insights into the Divergent Evolution of Astigmatic Mites and Household Pest Adaptations.</title>
        <authorList>
            <person name="Xiong Q."/>
            <person name="Wan A.T."/>
            <person name="Liu X."/>
            <person name="Fung C.S."/>
            <person name="Xiao X."/>
            <person name="Malainual N."/>
            <person name="Hou J."/>
            <person name="Wang L."/>
            <person name="Wang M."/>
            <person name="Yang K.Y."/>
            <person name="Cui Y."/>
            <person name="Leung E.L."/>
            <person name="Nong W."/>
            <person name="Shin S.K."/>
            <person name="Au S.W."/>
            <person name="Jeong K.Y."/>
            <person name="Chew F.T."/>
            <person name="Hui J.H."/>
            <person name="Leung T.F."/>
            <person name="Tungtrongchitr A."/>
            <person name="Zhong N."/>
            <person name="Liu Z."/>
            <person name="Tsui S.K."/>
        </authorList>
    </citation>
    <scope>NUCLEOTIDE SEQUENCE [LARGE SCALE GENOMIC DNA]</scope>
    <source>
        <strain evidence="8">Derp</strain>
    </source>
</reference>
<organism evidence="8 9">
    <name type="scientific">Dermatophagoides pteronyssinus</name>
    <name type="common">European house dust mite</name>
    <dbReference type="NCBI Taxonomy" id="6956"/>
    <lineage>
        <taxon>Eukaryota</taxon>
        <taxon>Metazoa</taxon>
        <taxon>Ecdysozoa</taxon>
        <taxon>Arthropoda</taxon>
        <taxon>Chelicerata</taxon>
        <taxon>Arachnida</taxon>
        <taxon>Acari</taxon>
        <taxon>Acariformes</taxon>
        <taxon>Sarcoptiformes</taxon>
        <taxon>Astigmata</taxon>
        <taxon>Psoroptidia</taxon>
        <taxon>Analgoidea</taxon>
        <taxon>Pyroglyphidae</taxon>
        <taxon>Dermatophagoidinae</taxon>
        <taxon>Dermatophagoides</taxon>
    </lineage>
</organism>
<keyword evidence="9" id="KW-1185">Reference proteome</keyword>
<reference evidence="8 9" key="1">
    <citation type="journal article" date="2018" name="J. Allergy Clin. Immunol.">
        <title>High-quality assembly of Dermatophagoides pteronyssinus genome and transcriptome reveals a wide range of novel allergens.</title>
        <authorList>
            <person name="Liu X.Y."/>
            <person name="Yang K.Y."/>
            <person name="Wang M.Q."/>
            <person name="Kwok J.S."/>
            <person name="Zeng X."/>
            <person name="Yang Z."/>
            <person name="Xiao X.J."/>
            <person name="Lau C.P."/>
            <person name="Li Y."/>
            <person name="Huang Z.M."/>
            <person name="Ba J.G."/>
            <person name="Yim A.K."/>
            <person name="Ouyang C.Y."/>
            <person name="Ngai S.M."/>
            <person name="Chan T.F."/>
            <person name="Leung E.L."/>
            <person name="Liu L."/>
            <person name="Liu Z.G."/>
            <person name="Tsui S.K."/>
        </authorList>
    </citation>
    <scope>NUCLEOTIDE SEQUENCE [LARGE SCALE GENOMIC DNA]</scope>
    <source>
        <strain evidence="8">Derp</strain>
    </source>
</reference>
<dbReference type="Proteomes" id="UP000887458">
    <property type="component" value="Unassembled WGS sequence"/>
</dbReference>
<dbReference type="EMBL" id="NJHN03000116">
    <property type="protein sequence ID" value="KAH9413971.1"/>
    <property type="molecule type" value="Genomic_DNA"/>
</dbReference>